<dbReference type="InterPro" id="IPR051612">
    <property type="entry name" value="Teichoic_Acid_Biosynth"/>
</dbReference>
<dbReference type="Proteomes" id="UP001595935">
    <property type="component" value="Unassembled WGS sequence"/>
</dbReference>
<evidence type="ECO:0000256" key="5">
    <source>
        <dbReference type="ARBA" id="ARBA00022944"/>
    </source>
</evidence>
<evidence type="ECO:0000256" key="3">
    <source>
        <dbReference type="ARBA" id="ARBA00022475"/>
    </source>
</evidence>
<comment type="similarity">
    <text evidence="2">Belongs to the CDP-glycerol glycerophosphotransferase family.</text>
</comment>
<dbReference type="InterPro" id="IPR043148">
    <property type="entry name" value="TagF_C"/>
</dbReference>
<accession>A0ABV9PCB3</accession>
<sequence>MKIIIKIMLYYFKALIHKIISLLPRNRKVWLYGGVEGKFVDNSKHLFIYANSNIHGIKHVWITSSKDELNFLKVKGFLCFYRNSISGIYYGLCAKVYIYSSDIRDVTHLSLSSGAFLFNLWHGTPLKKIGRDNYLHEMYKIENSLERIFVKRNVLKYIESDAVLCPVEFFKKSFITAFGLKDESNLCFAPYPRTLPLYFSELQLNQHIDRFESPELKAFVEHCKLYSKVWIYMPTWREHNPNFIKEAIKDIDELNEICLKKGILFIMKLHPNSNVDFLISKYSNVILLSNKIDIYPLLPYTTTLLTDYSSVFIDYYILKKEVVFYPFDLLDYKAHSREMYFEYEELAKGKKIYNFNELLNYLNSDDEVHIQIDVNMFCPQVDWKIEDIEKYILSRIN</sequence>
<evidence type="ECO:0000313" key="7">
    <source>
        <dbReference type="EMBL" id="MFC4747873.1"/>
    </source>
</evidence>
<evidence type="ECO:0000256" key="1">
    <source>
        <dbReference type="ARBA" id="ARBA00004202"/>
    </source>
</evidence>
<dbReference type="PANTHER" id="PTHR37316">
    <property type="entry name" value="TEICHOIC ACID GLYCEROL-PHOSPHATE PRIMASE"/>
    <property type="match status" value="1"/>
</dbReference>
<keyword evidence="5" id="KW-0777">Teichoic acid biosynthesis</keyword>
<evidence type="ECO:0000313" key="8">
    <source>
        <dbReference type="Proteomes" id="UP001595935"/>
    </source>
</evidence>
<dbReference type="RefSeq" id="WP_213257880.1">
    <property type="nucleotide sequence ID" value="NZ_JAGYWA010000004.1"/>
</dbReference>
<reference evidence="8" key="1">
    <citation type="journal article" date="2019" name="Int. J. Syst. Evol. Microbiol.">
        <title>The Global Catalogue of Microorganisms (GCM) 10K type strain sequencing project: providing services to taxonomists for standard genome sequencing and annotation.</title>
        <authorList>
            <consortium name="The Broad Institute Genomics Platform"/>
            <consortium name="The Broad Institute Genome Sequencing Center for Infectious Disease"/>
            <person name="Wu L."/>
            <person name="Ma J."/>
        </authorList>
    </citation>
    <scope>NUCLEOTIDE SEQUENCE [LARGE SCALE GENOMIC DNA]</scope>
    <source>
        <strain evidence="8">WYCCWR 13023</strain>
    </source>
</reference>
<dbReference type="EMBL" id="JBHSGV010000004">
    <property type="protein sequence ID" value="MFC4747873.1"/>
    <property type="molecule type" value="Genomic_DNA"/>
</dbReference>
<comment type="caution">
    <text evidence="7">The sequence shown here is derived from an EMBL/GenBank/DDBJ whole genome shotgun (WGS) entry which is preliminary data.</text>
</comment>
<name>A0ABV9PCB3_9FLAO</name>
<protein>
    <submittedName>
        <fullName evidence="7">CDP-glycerol glycerophosphotransferase family protein</fullName>
    </submittedName>
</protein>
<keyword evidence="6" id="KW-0472">Membrane</keyword>
<organism evidence="7 8">
    <name type="scientific">Flavobacterium branchiicola</name>
    <dbReference type="NCBI Taxonomy" id="1114875"/>
    <lineage>
        <taxon>Bacteria</taxon>
        <taxon>Pseudomonadati</taxon>
        <taxon>Bacteroidota</taxon>
        <taxon>Flavobacteriia</taxon>
        <taxon>Flavobacteriales</taxon>
        <taxon>Flavobacteriaceae</taxon>
        <taxon>Flavobacterium</taxon>
    </lineage>
</organism>
<dbReference type="Gene3D" id="3.40.50.11820">
    <property type="match status" value="1"/>
</dbReference>
<proteinExistence type="inferred from homology"/>
<dbReference type="Pfam" id="PF04464">
    <property type="entry name" value="Glyphos_transf"/>
    <property type="match status" value="1"/>
</dbReference>
<dbReference type="Gene3D" id="3.40.50.12580">
    <property type="match status" value="1"/>
</dbReference>
<evidence type="ECO:0000256" key="6">
    <source>
        <dbReference type="ARBA" id="ARBA00023136"/>
    </source>
</evidence>
<keyword evidence="8" id="KW-1185">Reference proteome</keyword>
<keyword evidence="3" id="KW-1003">Cell membrane</keyword>
<dbReference type="SUPFAM" id="SSF53756">
    <property type="entry name" value="UDP-Glycosyltransferase/glycogen phosphorylase"/>
    <property type="match status" value="1"/>
</dbReference>
<evidence type="ECO:0000256" key="4">
    <source>
        <dbReference type="ARBA" id="ARBA00022679"/>
    </source>
</evidence>
<comment type="subcellular location">
    <subcellularLocation>
        <location evidence="1">Cell membrane</location>
        <topology evidence="1">Peripheral membrane protein</topology>
    </subcellularLocation>
</comment>
<keyword evidence="4" id="KW-0808">Transferase</keyword>
<dbReference type="InterPro" id="IPR007554">
    <property type="entry name" value="Glycerophosphate_synth"/>
</dbReference>
<dbReference type="PANTHER" id="PTHR37316:SF3">
    <property type="entry name" value="TEICHOIC ACID GLYCEROL-PHOSPHATE TRANSFERASE"/>
    <property type="match status" value="1"/>
</dbReference>
<dbReference type="InterPro" id="IPR043149">
    <property type="entry name" value="TagF_N"/>
</dbReference>
<gene>
    <name evidence="7" type="ORF">ACFO5S_10465</name>
</gene>
<evidence type="ECO:0000256" key="2">
    <source>
        <dbReference type="ARBA" id="ARBA00010488"/>
    </source>
</evidence>